<gene>
    <name evidence="5" type="ORF">SAMN04244570_0188</name>
</gene>
<proteinExistence type="predicted"/>
<dbReference type="SMART" id="SM00382">
    <property type="entry name" value="AAA"/>
    <property type="match status" value="1"/>
</dbReference>
<dbReference type="EMBL" id="FUYJ01000011">
    <property type="protein sequence ID" value="SKB06560.1"/>
    <property type="molecule type" value="Genomic_DNA"/>
</dbReference>
<name>A0A1T4YXP5_9BACL</name>
<evidence type="ECO:0000313" key="5">
    <source>
        <dbReference type="EMBL" id="SKB06560.1"/>
    </source>
</evidence>
<dbReference type="SUPFAM" id="SSF52540">
    <property type="entry name" value="P-loop containing nucleoside triphosphate hydrolases"/>
    <property type="match status" value="1"/>
</dbReference>
<dbReference type="InterPro" id="IPR003593">
    <property type="entry name" value="AAA+_ATPase"/>
</dbReference>
<evidence type="ECO:0000256" key="3">
    <source>
        <dbReference type="ARBA" id="ARBA00022840"/>
    </source>
</evidence>
<reference evidence="6" key="1">
    <citation type="submission" date="2017-02" db="EMBL/GenBank/DDBJ databases">
        <authorList>
            <person name="Varghese N."/>
            <person name="Submissions S."/>
        </authorList>
    </citation>
    <scope>NUCLEOTIDE SEQUENCE [LARGE SCALE GENOMIC DNA]</scope>
    <source>
        <strain evidence="6">DSM 23966</strain>
    </source>
</reference>
<dbReference type="PANTHER" id="PTHR42939:SF3">
    <property type="entry name" value="ABC TRANSPORTER ATP-BINDING COMPONENT"/>
    <property type="match status" value="1"/>
</dbReference>
<organism evidence="5 6">
    <name type="scientific">Sporosarcina newyorkensis</name>
    <dbReference type="NCBI Taxonomy" id="759851"/>
    <lineage>
        <taxon>Bacteria</taxon>
        <taxon>Bacillati</taxon>
        <taxon>Bacillota</taxon>
        <taxon>Bacilli</taxon>
        <taxon>Bacillales</taxon>
        <taxon>Caryophanaceae</taxon>
        <taxon>Sporosarcina</taxon>
    </lineage>
</organism>
<dbReference type="CDD" id="cd03230">
    <property type="entry name" value="ABC_DR_subfamily_A"/>
    <property type="match status" value="1"/>
</dbReference>
<dbReference type="PROSITE" id="PS50893">
    <property type="entry name" value="ABC_TRANSPORTER_2"/>
    <property type="match status" value="1"/>
</dbReference>
<dbReference type="RefSeq" id="WP_078818726.1">
    <property type="nucleotide sequence ID" value="NZ_FUYJ01000011.1"/>
</dbReference>
<dbReference type="GO" id="GO:0016887">
    <property type="term" value="F:ATP hydrolysis activity"/>
    <property type="evidence" value="ECO:0007669"/>
    <property type="project" value="InterPro"/>
</dbReference>
<evidence type="ECO:0000313" key="6">
    <source>
        <dbReference type="Proteomes" id="UP000190042"/>
    </source>
</evidence>
<dbReference type="PANTHER" id="PTHR42939">
    <property type="entry name" value="ABC TRANSPORTER ATP-BINDING PROTEIN ALBC-RELATED"/>
    <property type="match status" value="1"/>
</dbReference>
<dbReference type="Proteomes" id="UP000190042">
    <property type="component" value="Unassembled WGS sequence"/>
</dbReference>
<dbReference type="InterPro" id="IPR027417">
    <property type="entry name" value="P-loop_NTPase"/>
</dbReference>
<dbReference type="InterPro" id="IPR017871">
    <property type="entry name" value="ABC_transporter-like_CS"/>
</dbReference>
<dbReference type="Pfam" id="PF00005">
    <property type="entry name" value="ABC_tran"/>
    <property type="match status" value="1"/>
</dbReference>
<keyword evidence="2" id="KW-0547">Nucleotide-binding</keyword>
<sequence length="286" mass="33339">MENVVEVRRLTKQLNGFVLNDLNFDIKKGFITGFIGPNGAGKSTTIRCIMDLIRQDQGDIRIFDRSHSEHTAKIKQRIGFVYDENYYYEDSSIEKNKRILSPFYKNWDDELFYYYLKKFHLPATKLVKHLSKGMRMKFSLAMALAHHPEFIIMDEPTAGLDPIVRRELLDLMQELIQDEEKAIFFSTHITTDLERIADFIIFIHDGRIIFQGEMDEFTERYVLVKGTADQRSLLNGLPVIGLRETDVGFECLVDSVKTSLSHFHALLMEKPTLEDIMYYTVRSGYQ</sequence>
<protein>
    <submittedName>
        <fullName evidence="5">ABC-2 type transport system ATP-binding protein</fullName>
    </submittedName>
</protein>
<dbReference type="GO" id="GO:0005524">
    <property type="term" value="F:ATP binding"/>
    <property type="evidence" value="ECO:0007669"/>
    <property type="project" value="UniProtKB-KW"/>
</dbReference>
<dbReference type="Gene3D" id="3.40.50.300">
    <property type="entry name" value="P-loop containing nucleotide triphosphate hydrolases"/>
    <property type="match status" value="1"/>
</dbReference>
<dbReference type="InterPro" id="IPR003439">
    <property type="entry name" value="ABC_transporter-like_ATP-bd"/>
</dbReference>
<dbReference type="PROSITE" id="PS00211">
    <property type="entry name" value="ABC_TRANSPORTER_1"/>
    <property type="match status" value="1"/>
</dbReference>
<evidence type="ECO:0000256" key="2">
    <source>
        <dbReference type="ARBA" id="ARBA00022741"/>
    </source>
</evidence>
<keyword evidence="1" id="KW-0813">Transport</keyword>
<keyword evidence="3 5" id="KW-0067">ATP-binding</keyword>
<evidence type="ECO:0000259" key="4">
    <source>
        <dbReference type="PROSITE" id="PS50893"/>
    </source>
</evidence>
<evidence type="ECO:0000256" key="1">
    <source>
        <dbReference type="ARBA" id="ARBA00022448"/>
    </source>
</evidence>
<feature type="domain" description="ABC transporter" evidence="4">
    <location>
        <begin position="2"/>
        <end position="230"/>
    </location>
</feature>
<accession>A0A1T4YXP5</accession>
<dbReference type="InterPro" id="IPR051782">
    <property type="entry name" value="ABC_Transporter_VariousFunc"/>
</dbReference>
<keyword evidence="6" id="KW-1185">Reference proteome</keyword>
<dbReference type="AlphaFoldDB" id="A0A1T4YXP5"/>